<dbReference type="Proteomes" id="UP001383192">
    <property type="component" value="Unassembled WGS sequence"/>
</dbReference>
<organism evidence="2 3">
    <name type="scientific">Paramarasmius palmivorus</name>
    <dbReference type="NCBI Taxonomy" id="297713"/>
    <lineage>
        <taxon>Eukaryota</taxon>
        <taxon>Fungi</taxon>
        <taxon>Dikarya</taxon>
        <taxon>Basidiomycota</taxon>
        <taxon>Agaricomycotina</taxon>
        <taxon>Agaricomycetes</taxon>
        <taxon>Agaricomycetidae</taxon>
        <taxon>Agaricales</taxon>
        <taxon>Marasmiineae</taxon>
        <taxon>Marasmiaceae</taxon>
        <taxon>Paramarasmius</taxon>
    </lineage>
</organism>
<feature type="compositionally biased region" description="Acidic residues" evidence="1">
    <location>
        <begin position="279"/>
        <end position="292"/>
    </location>
</feature>
<reference evidence="2 3" key="1">
    <citation type="submission" date="2024-01" db="EMBL/GenBank/DDBJ databases">
        <title>A draft genome for a cacao thread blight-causing isolate of Paramarasmius palmivorus.</title>
        <authorList>
            <person name="Baruah I.K."/>
            <person name="Bukari Y."/>
            <person name="Amoako-Attah I."/>
            <person name="Meinhardt L.W."/>
            <person name="Bailey B.A."/>
            <person name="Cohen S.P."/>
        </authorList>
    </citation>
    <scope>NUCLEOTIDE SEQUENCE [LARGE SCALE GENOMIC DNA]</scope>
    <source>
        <strain evidence="2 3">GH-12</strain>
    </source>
</reference>
<feature type="region of interest" description="Disordered" evidence="1">
    <location>
        <begin position="277"/>
        <end position="304"/>
    </location>
</feature>
<comment type="caution">
    <text evidence="2">The sequence shown here is derived from an EMBL/GenBank/DDBJ whole genome shotgun (WGS) entry which is preliminary data.</text>
</comment>
<accession>A0AAW0BIJ4</accession>
<sequence length="304" mass="35165">MELRLRNAQCSESLDELQNQLLIKSRLRTYKSAQARHQKDLRQSSHLLQLNKEKIELHANRYRDAWEAIGRLIEGDVPWRKLEKTDIRCMEDPEDQAAGVARKKLGKWSRRTGQLRAQEISGGPQQVSNAGDADSAEESGPDNTPAKVEKRWRKKRDEMVKRTGEGFRGVSWIWWAADGGGFVSDESLYNGLRVEWAKLYARLRRWQEEVQLVQEEMRRTLISLEWTAKLWDRRAEDAGFTGIHAEGASSYALRQAALFHRLKESYTKLWDQDYSYASESEDEQGDREEMADIEGQASEYVTDG</sequence>
<dbReference type="EMBL" id="JAYKXP010000117">
    <property type="protein sequence ID" value="KAK7025336.1"/>
    <property type="molecule type" value="Genomic_DNA"/>
</dbReference>
<evidence type="ECO:0000313" key="2">
    <source>
        <dbReference type="EMBL" id="KAK7025336.1"/>
    </source>
</evidence>
<evidence type="ECO:0000313" key="3">
    <source>
        <dbReference type="Proteomes" id="UP001383192"/>
    </source>
</evidence>
<gene>
    <name evidence="2" type="ORF">VNI00_016118</name>
</gene>
<dbReference type="AlphaFoldDB" id="A0AAW0BIJ4"/>
<proteinExistence type="predicted"/>
<keyword evidence="3" id="KW-1185">Reference proteome</keyword>
<feature type="region of interest" description="Disordered" evidence="1">
    <location>
        <begin position="116"/>
        <end position="153"/>
    </location>
</feature>
<name>A0AAW0BIJ4_9AGAR</name>
<evidence type="ECO:0000256" key="1">
    <source>
        <dbReference type="SAM" id="MobiDB-lite"/>
    </source>
</evidence>
<protein>
    <submittedName>
        <fullName evidence="2">Uncharacterized protein</fullName>
    </submittedName>
</protein>